<organism evidence="2 3">
    <name type="scientific">Mollisia scopiformis</name>
    <name type="common">Conifer needle endophyte fungus</name>
    <name type="synonym">Phialocephala scopiformis</name>
    <dbReference type="NCBI Taxonomy" id="149040"/>
    <lineage>
        <taxon>Eukaryota</taxon>
        <taxon>Fungi</taxon>
        <taxon>Dikarya</taxon>
        <taxon>Ascomycota</taxon>
        <taxon>Pezizomycotina</taxon>
        <taxon>Leotiomycetes</taxon>
        <taxon>Helotiales</taxon>
        <taxon>Mollisiaceae</taxon>
        <taxon>Mollisia</taxon>
    </lineage>
</organism>
<gene>
    <name evidence="2" type="ORF">LY89DRAFT_779755</name>
</gene>
<dbReference type="KEGG" id="psco:LY89DRAFT_779755"/>
<dbReference type="Proteomes" id="UP000070700">
    <property type="component" value="Unassembled WGS sequence"/>
</dbReference>
<keyword evidence="3" id="KW-1185">Reference proteome</keyword>
<dbReference type="GeneID" id="28832049"/>
<name>A0A194XI11_MOLSC</name>
<feature type="compositionally biased region" description="Polar residues" evidence="1">
    <location>
        <begin position="23"/>
        <end position="39"/>
    </location>
</feature>
<evidence type="ECO:0000313" key="3">
    <source>
        <dbReference type="Proteomes" id="UP000070700"/>
    </source>
</evidence>
<dbReference type="InParanoid" id="A0A194XI11"/>
<accession>A0A194XI11</accession>
<protein>
    <submittedName>
        <fullName evidence="2">Uncharacterized protein</fullName>
    </submittedName>
</protein>
<dbReference type="RefSeq" id="XP_018074215.1">
    <property type="nucleotide sequence ID" value="XM_018222323.1"/>
</dbReference>
<sequence>MRGPPTPPLSPLLDGNPPAAQAPFSTNENIPALSSDQTSPTPPRSPTGAMDPLIEETLKDRARAELNVTLPNEGLASGSNLPPIHSQSKFDWLRRIWLLFILD</sequence>
<reference evidence="2 3" key="1">
    <citation type="submission" date="2015-10" db="EMBL/GenBank/DDBJ databases">
        <title>Full genome of DAOMC 229536 Phialocephala scopiformis, a fungal endophyte of spruce producing the potent anti-insectan compound rugulosin.</title>
        <authorList>
            <consortium name="DOE Joint Genome Institute"/>
            <person name="Walker A.K."/>
            <person name="Frasz S.L."/>
            <person name="Seifert K.A."/>
            <person name="Miller J.D."/>
            <person name="Mondo S.J."/>
            <person name="Labutti K."/>
            <person name="Lipzen A."/>
            <person name="Dockter R."/>
            <person name="Kennedy M."/>
            <person name="Grigoriev I.V."/>
            <person name="Spatafora J.W."/>
        </authorList>
    </citation>
    <scope>NUCLEOTIDE SEQUENCE [LARGE SCALE GENOMIC DNA]</scope>
    <source>
        <strain evidence="2 3">CBS 120377</strain>
    </source>
</reference>
<evidence type="ECO:0000256" key="1">
    <source>
        <dbReference type="SAM" id="MobiDB-lite"/>
    </source>
</evidence>
<feature type="region of interest" description="Disordered" evidence="1">
    <location>
        <begin position="1"/>
        <end position="52"/>
    </location>
</feature>
<proteinExistence type="predicted"/>
<evidence type="ECO:0000313" key="2">
    <source>
        <dbReference type="EMBL" id="KUJ19860.1"/>
    </source>
</evidence>
<dbReference type="AlphaFoldDB" id="A0A194XI11"/>
<feature type="compositionally biased region" description="Pro residues" evidence="1">
    <location>
        <begin position="1"/>
        <end position="10"/>
    </location>
</feature>
<dbReference type="EMBL" id="KQ947410">
    <property type="protein sequence ID" value="KUJ19860.1"/>
    <property type="molecule type" value="Genomic_DNA"/>
</dbReference>